<evidence type="ECO:0000256" key="1">
    <source>
        <dbReference type="SAM" id="MobiDB-lite"/>
    </source>
</evidence>
<proteinExistence type="predicted"/>
<protein>
    <submittedName>
        <fullName evidence="2">Uncharacterized protein</fullName>
    </submittedName>
</protein>
<feature type="compositionally biased region" description="Basic and acidic residues" evidence="1">
    <location>
        <begin position="12"/>
        <end position="21"/>
    </location>
</feature>
<accession>A0AAD9LFT1</accession>
<evidence type="ECO:0000313" key="3">
    <source>
        <dbReference type="Proteomes" id="UP001195914"/>
    </source>
</evidence>
<comment type="caution">
    <text evidence="2">The sequence shown here is derived from an EMBL/GenBank/DDBJ whole genome shotgun (WGS) entry which is preliminary data.</text>
</comment>
<keyword evidence="3" id="KW-1185">Reference proteome</keyword>
<dbReference type="AlphaFoldDB" id="A0AAD9LFT1"/>
<dbReference type="EMBL" id="JAHBMH010000072">
    <property type="protein sequence ID" value="KAK1933759.1"/>
    <property type="molecule type" value="Genomic_DNA"/>
</dbReference>
<gene>
    <name evidence="2" type="ORF">X943_001192</name>
</gene>
<name>A0AAD9LFT1_BABDI</name>
<feature type="region of interest" description="Disordered" evidence="1">
    <location>
        <begin position="1"/>
        <end position="21"/>
    </location>
</feature>
<dbReference type="Proteomes" id="UP001195914">
    <property type="component" value="Unassembled WGS sequence"/>
</dbReference>
<reference evidence="2" key="2">
    <citation type="submission" date="2021-05" db="EMBL/GenBank/DDBJ databases">
        <authorList>
            <person name="Pain A."/>
        </authorList>
    </citation>
    <scope>NUCLEOTIDE SEQUENCE</scope>
    <source>
        <strain evidence="2">1802A</strain>
    </source>
</reference>
<sequence>MKKQTGVAEQRIMPRTDEQQKHKNLLEGCGGVMLKDILNRSGNVLAFERVKGVRVMEPSLDKA</sequence>
<evidence type="ECO:0000313" key="2">
    <source>
        <dbReference type="EMBL" id="KAK1933759.1"/>
    </source>
</evidence>
<organism evidence="2 3">
    <name type="scientific">Babesia divergens</name>
    <dbReference type="NCBI Taxonomy" id="32595"/>
    <lineage>
        <taxon>Eukaryota</taxon>
        <taxon>Sar</taxon>
        <taxon>Alveolata</taxon>
        <taxon>Apicomplexa</taxon>
        <taxon>Aconoidasida</taxon>
        <taxon>Piroplasmida</taxon>
        <taxon>Babesiidae</taxon>
        <taxon>Babesia</taxon>
    </lineage>
</organism>
<reference evidence="2" key="1">
    <citation type="journal article" date="2014" name="Nucleic Acids Res.">
        <title>The evolutionary dynamics of variant antigen genes in Babesia reveal a history of genomic innovation underlying host-parasite interaction.</title>
        <authorList>
            <person name="Jackson A.P."/>
            <person name="Otto T.D."/>
            <person name="Darby A."/>
            <person name="Ramaprasad A."/>
            <person name="Xia D."/>
            <person name="Echaide I.E."/>
            <person name="Farber M."/>
            <person name="Gahlot S."/>
            <person name="Gamble J."/>
            <person name="Gupta D."/>
            <person name="Gupta Y."/>
            <person name="Jackson L."/>
            <person name="Malandrin L."/>
            <person name="Malas T.B."/>
            <person name="Moussa E."/>
            <person name="Nair M."/>
            <person name="Reid A.J."/>
            <person name="Sanders M."/>
            <person name="Sharma J."/>
            <person name="Tracey A."/>
            <person name="Quail M.A."/>
            <person name="Weir W."/>
            <person name="Wastling J.M."/>
            <person name="Hall N."/>
            <person name="Willadsen P."/>
            <person name="Lingelbach K."/>
            <person name="Shiels B."/>
            <person name="Tait A."/>
            <person name="Berriman M."/>
            <person name="Allred D.R."/>
            <person name="Pain A."/>
        </authorList>
    </citation>
    <scope>NUCLEOTIDE SEQUENCE</scope>
    <source>
        <strain evidence="2">1802A</strain>
    </source>
</reference>